<dbReference type="InterPro" id="IPR008928">
    <property type="entry name" value="6-hairpin_glycosidase_sf"/>
</dbReference>
<dbReference type="Proteomes" id="UP001589865">
    <property type="component" value="Unassembled WGS sequence"/>
</dbReference>
<evidence type="ECO:0000313" key="1">
    <source>
        <dbReference type="EMBL" id="MFC0408757.1"/>
    </source>
</evidence>
<dbReference type="EMBL" id="JBHLUN010000007">
    <property type="protein sequence ID" value="MFC0408757.1"/>
    <property type="molecule type" value="Genomic_DNA"/>
</dbReference>
<comment type="caution">
    <text evidence="1">The sequence shown here is derived from an EMBL/GenBank/DDBJ whole genome shotgun (WGS) entry which is preliminary data.</text>
</comment>
<sequence>MTWVRPGHAAFPLGRRGLAMAVLAASAIGRARAADPWRDAATVLAAPILAAAAALGGPGLLRSYRIEGTETFDRSHAETAYTYDNALAGLALLALGRRDAAEWIAAGLRLVQDQDRYWHDGRLRNAYAAGPQHAEAPGSARPPGWWDPAAGRWIEDGYAAGSATGPVAFAILLWTALGGGANRAAAERAAAWVLRDCAGGRGFTGGTLGHEPAPERQRWISTEQNLDLSVAFRRVGQAGAAGKAAGFVRSMWLPEEERFAAGLTPEGAVNRDSALDANLWPPLATGDPAFRPALRWVLARHGLPAGAPAAELRGLDFNDDRDGTWFEGTAQAVLLLRRLGEEALARRLLGGILAARGPEGWVLATDRPWLTTGFFNGDVPFRYPRRGHLAASAWTVLAALGVSPFDDPDRGSGGP</sequence>
<evidence type="ECO:0000313" key="2">
    <source>
        <dbReference type="Proteomes" id="UP001589865"/>
    </source>
</evidence>
<dbReference type="SUPFAM" id="SSF48208">
    <property type="entry name" value="Six-hairpin glycosidases"/>
    <property type="match status" value="1"/>
</dbReference>
<keyword evidence="2" id="KW-1185">Reference proteome</keyword>
<gene>
    <name evidence="1" type="ORF">ACFFGY_10885</name>
</gene>
<evidence type="ECO:0008006" key="3">
    <source>
        <dbReference type="Google" id="ProtNLM"/>
    </source>
</evidence>
<dbReference type="RefSeq" id="WP_377044511.1">
    <property type="nucleotide sequence ID" value="NZ_JBHLUN010000007.1"/>
</dbReference>
<name>A0ABV6JSQ9_9PROT</name>
<reference evidence="1 2" key="1">
    <citation type="submission" date="2024-09" db="EMBL/GenBank/DDBJ databases">
        <authorList>
            <person name="Sun Q."/>
            <person name="Mori K."/>
        </authorList>
    </citation>
    <scope>NUCLEOTIDE SEQUENCE [LARGE SCALE GENOMIC DNA]</scope>
    <source>
        <strain evidence="1 2">TBRC 5777</strain>
    </source>
</reference>
<proteinExistence type="predicted"/>
<protein>
    <recommendedName>
        <fullName evidence="3">Cellulase</fullName>
    </recommendedName>
</protein>
<accession>A0ABV6JSQ9</accession>
<organism evidence="1 2">
    <name type="scientific">Roseomonas elaeocarpi</name>
    <dbReference type="NCBI Taxonomy" id="907779"/>
    <lineage>
        <taxon>Bacteria</taxon>
        <taxon>Pseudomonadati</taxon>
        <taxon>Pseudomonadota</taxon>
        <taxon>Alphaproteobacteria</taxon>
        <taxon>Acetobacterales</taxon>
        <taxon>Roseomonadaceae</taxon>
        <taxon>Roseomonas</taxon>
    </lineage>
</organism>